<dbReference type="RefSeq" id="WP_086086332.1">
    <property type="nucleotide sequence ID" value="NZ_CP021112.1"/>
</dbReference>
<keyword evidence="5" id="KW-0547">Nucleotide-binding</keyword>
<evidence type="ECO:0000313" key="10">
    <source>
        <dbReference type="Proteomes" id="UP000194137"/>
    </source>
</evidence>
<evidence type="ECO:0000256" key="7">
    <source>
        <dbReference type="ARBA" id="ARBA00022989"/>
    </source>
</evidence>
<dbReference type="SUPFAM" id="SSF52540">
    <property type="entry name" value="P-loop containing nucleoside triphosphate hydrolases"/>
    <property type="match status" value="1"/>
</dbReference>
<dbReference type="SMART" id="SM00382">
    <property type="entry name" value="AAA"/>
    <property type="match status" value="1"/>
</dbReference>
<dbReference type="InterPro" id="IPR027417">
    <property type="entry name" value="P-loop_NTPase"/>
</dbReference>
<evidence type="ECO:0000256" key="5">
    <source>
        <dbReference type="ARBA" id="ARBA00022741"/>
    </source>
</evidence>
<dbReference type="Gene3D" id="3.40.50.300">
    <property type="entry name" value="P-loop containing nucleotide triphosphate hydrolases"/>
    <property type="match status" value="1"/>
</dbReference>
<accession>A0A1W6ZL75</accession>
<organism evidence="9 10">
    <name type="scientific">Pseudorhodoplanes sinuspersici</name>
    <dbReference type="NCBI Taxonomy" id="1235591"/>
    <lineage>
        <taxon>Bacteria</taxon>
        <taxon>Pseudomonadati</taxon>
        <taxon>Pseudomonadota</taxon>
        <taxon>Alphaproteobacteria</taxon>
        <taxon>Hyphomicrobiales</taxon>
        <taxon>Pseudorhodoplanes</taxon>
    </lineage>
</organism>
<evidence type="ECO:0000256" key="6">
    <source>
        <dbReference type="ARBA" id="ARBA00022840"/>
    </source>
</evidence>
<dbReference type="PANTHER" id="PTHR45772">
    <property type="entry name" value="CONSERVED COMPONENT OF ABC TRANSPORTER FOR NATURAL AMINO ACIDS-RELATED"/>
    <property type="match status" value="1"/>
</dbReference>
<dbReference type="AlphaFoldDB" id="A0A1W6ZL75"/>
<dbReference type="Pfam" id="PF00005">
    <property type="entry name" value="ABC_tran"/>
    <property type="match status" value="1"/>
</dbReference>
<dbReference type="GO" id="GO:0005886">
    <property type="term" value="C:plasma membrane"/>
    <property type="evidence" value="ECO:0007669"/>
    <property type="project" value="UniProtKB-SubCell"/>
</dbReference>
<dbReference type="InterPro" id="IPR003593">
    <property type="entry name" value="AAA+_ATPase"/>
</dbReference>
<dbReference type="Pfam" id="PF12399">
    <property type="entry name" value="BCA_ABC_TP_C"/>
    <property type="match status" value="1"/>
</dbReference>
<keyword evidence="10" id="KW-1185">Reference proteome</keyword>
<protein>
    <submittedName>
        <fullName evidence="9">Metal-dependent hydrolase</fullName>
    </submittedName>
</protein>
<reference evidence="9 10" key="1">
    <citation type="submission" date="2017-05" db="EMBL/GenBank/DDBJ databases">
        <title>Full genome sequence of Pseudorhodoplanes sinuspersici.</title>
        <authorList>
            <person name="Dastgheib S.M.M."/>
            <person name="Shavandi M."/>
            <person name="Tirandaz H."/>
        </authorList>
    </citation>
    <scope>NUCLEOTIDE SEQUENCE [LARGE SCALE GENOMIC DNA]</scope>
    <source>
        <strain evidence="9 10">RIPI110</strain>
    </source>
</reference>
<evidence type="ECO:0000256" key="2">
    <source>
        <dbReference type="ARBA" id="ARBA00022448"/>
    </source>
</evidence>
<evidence type="ECO:0000256" key="8">
    <source>
        <dbReference type="ARBA" id="ARBA00023136"/>
    </source>
</evidence>
<dbReference type="FunFam" id="3.40.50.300:FF:000421">
    <property type="entry name" value="Branched-chain amino acid ABC transporter ATP-binding protein"/>
    <property type="match status" value="1"/>
</dbReference>
<proteinExistence type="predicted"/>
<keyword evidence="7" id="KW-1133">Transmembrane helix</keyword>
<dbReference type="InterPro" id="IPR001851">
    <property type="entry name" value="ABC_transp_permease"/>
</dbReference>
<evidence type="ECO:0000256" key="3">
    <source>
        <dbReference type="ARBA" id="ARBA00022475"/>
    </source>
</evidence>
<gene>
    <name evidence="9" type="ORF">CAK95_02160</name>
</gene>
<dbReference type="InterPro" id="IPR043428">
    <property type="entry name" value="LivM-like"/>
</dbReference>
<dbReference type="PANTHER" id="PTHR45772:SF2">
    <property type="entry name" value="ABC TRANSPORTER ATP-BINDING PROTEIN"/>
    <property type="match status" value="1"/>
</dbReference>
<dbReference type="InterPro" id="IPR051120">
    <property type="entry name" value="ABC_AA/LPS_Transport"/>
</dbReference>
<dbReference type="GO" id="GO:0015658">
    <property type="term" value="F:branched-chain amino acid transmembrane transporter activity"/>
    <property type="evidence" value="ECO:0007669"/>
    <property type="project" value="InterPro"/>
</dbReference>
<dbReference type="STRING" id="1235591.CAK95_02160"/>
<keyword evidence="4" id="KW-0812">Transmembrane</keyword>
<dbReference type="OrthoDB" id="9805029at2"/>
<evidence type="ECO:0000256" key="1">
    <source>
        <dbReference type="ARBA" id="ARBA00004651"/>
    </source>
</evidence>
<dbReference type="GO" id="GO:0016887">
    <property type="term" value="F:ATP hydrolysis activity"/>
    <property type="evidence" value="ECO:0007669"/>
    <property type="project" value="InterPro"/>
</dbReference>
<sequence length="591" mass="63362">MRRVIVIAIIFLFALLPVLPFVPRFWITLLNTIGISTIVVMGVVVLTGCASITSFAQAAFVGVGAYTAALLSANLVSPWVALIPAIALTGFSAYLIGVVTLRLSGHYLALATIAWSITLFYAFGVSDLLGRFDGITSIKPVSFFGMPLRDPSEFYYVILVAVLLSMLATHNFLYSRVGRSVRALRGGRTVAEANGINSTAARQVAFVYSACLAGLSGWLFAHLQRAINPTPFGLSVSIEYVLKAVVGGVSNIGGALLGSAIVTLTQDQLQNVLPHVFGSNQNFEAVVFGIALVALLQWAPEGVWPSFSKIIRTTKKSSKKRKFKMEEGPKLPIAPLPERNTILLNVEGLSKSFGGLHAVRDMSLQLSAGEVVGLIGPNGAGKSTTFNLLTGVIQADSGRVVYRGQDISRWISRDVAQLGVARTFQHVKLVPEMSVIENVVLGTHLRTRSGAIRGTLALNSSEDGAAFAEAYNKLERVGLSALAYEPATTLALGQQRIVEVARALCLSPALLMLDEPAAGLRKSEKEKLAELLQSLRAEGITILMVEHDMEFVMGLVDRLIVMNFGSKLAEGRPDAIRADPEVIRAYLGGVT</sequence>
<keyword evidence="3" id="KW-1003">Cell membrane</keyword>
<dbReference type="PROSITE" id="PS50893">
    <property type="entry name" value="ABC_TRANSPORTER_2"/>
    <property type="match status" value="1"/>
</dbReference>
<evidence type="ECO:0000256" key="4">
    <source>
        <dbReference type="ARBA" id="ARBA00022692"/>
    </source>
</evidence>
<dbReference type="Pfam" id="PF02653">
    <property type="entry name" value="BPD_transp_2"/>
    <property type="match status" value="1"/>
</dbReference>
<evidence type="ECO:0000313" key="9">
    <source>
        <dbReference type="EMBL" id="ARP98015.1"/>
    </source>
</evidence>
<dbReference type="KEGG" id="psin:CAK95_02160"/>
<keyword evidence="8" id="KW-0472">Membrane</keyword>
<dbReference type="InterPro" id="IPR032823">
    <property type="entry name" value="BCA_ABC_TP_C"/>
</dbReference>
<keyword evidence="2" id="KW-0813">Transport</keyword>
<dbReference type="CDD" id="cd03219">
    <property type="entry name" value="ABC_Mj1267_LivG_branched"/>
    <property type="match status" value="1"/>
</dbReference>
<dbReference type="InterPro" id="IPR003439">
    <property type="entry name" value="ABC_transporter-like_ATP-bd"/>
</dbReference>
<name>A0A1W6ZL75_9HYPH</name>
<keyword evidence="9" id="KW-0378">Hydrolase</keyword>
<dbReference type="GO" id="GO:0005524">
    <property type="term" value="F:ATP binding"/>
    <property type="evidence" value="ECO:0007669"/>
    <property type="project" value="UniProtKB-KW"/>
</dbReference>
<comment type="subcellular location">
    <subcellularLocation>
        <location evidence="1">Cell membrane</location>
        <topology evidence="1">Multi-pass membrane protein</topology>
    </subcellularLocation>
</comment>
<dbReference type="EMBL" id="CP021112">
    <property type="protein sequence ID" value="ARP98015.1"/>
    <property type="molecule type" value="Genomic_DNA"/>
</dbReference>
<keyword evidence="6" id="KW-0067">ATP-binding</keyword>
<dbReference type="CDD" id="cd06581">
    <property type="entry name" value="TM_PBP1_LivM_like"/>
    <property type="match status" value="1"/>
</dbReference>
<dbReference type="Proteomes" id="UP000194137">
    <property type="component" value="Chromosome"/>
</dbReference>